<dbReference type="EMBL" id="JASBWV010000015">
    <property type="protein sequence ID" value="KAJ9122102.1"/>
    <property type="molecule type" value="Genomic_DNA"/>
</dbReference>
<reference evidence="1" key="1">
    <citation type="submission" date="2023-04" db="EMBL/GenBank/DDBJ databases">
        <title>Draft Genome sequencing of Naganishia species isolated from polar environments using Oxford Nanopore Technology.</title>
        <authorList>
            <person name="Leo P."/>
            <person name="Venkateswaran K."/>
        </authorList>
    </citation>
    <scope>NUCLEOTIDE SEQUENCE</scope>
    <source>
        <strain evidence="1">DBVPG 5303</strain>
    </source>
</reference>
<sequence length="786" mass="83894">MWAGVLFSTIGITASDFFCPNLATVADRLGLGESTAGVTFLAFGNGSPDVFSTFSALKSNTFALAIGELLGASAFIISIVVGSMALIQPFQVPRWPFLRDVGFFTVAVMILVACLKDGKLTLPETGGLVALYVCYVGIVVGGNWWHGRRKARREQVDDIGRNKGIALPGAEGETEDYFSVPAGTANAQNSLLKPDDALVPLGTRRASIASNESRYSEHPVPSNSLGLSRQASSETVNQHLSSHPEHRRPRIDAPRPTFSLLGAIEFRDAVNALRKESAAAAAAEHGRHLVDDGQLSGQLDSLLGEPNLMADYFGPTTPFPSGHYHSFAHGHGHHHARYATGGGRSPSRPGAGSRHPSISRVRKPYEDDPSSVAVTPSLLANSYSSLAPPSAVPRLDAPSRVESTPLLSAGQQSVWKARSITDLRRSSADAIHGVHTAEAKKRAKIGQSVDSGEGLEQYTILADNDHPPVSADPRTASIPDVEDGSIPLTTKGRVRRNQSPGEDSSARAWFRTIRHAAHVLFPALQGFRQKSISGKVLGIFATPAILALTVTLPVVDDAAEGISLNQGGIKLEDDNEVLPEELDAGNGVYGQQNEAEHGGIVHHTNNAEAEDDQQVTAHAGTDLHRRLLAPGGANDRSPQPYSPARGIGKYVDQAAIVGEDDCSESSEDEETFLFNKYLTAVQAVLGTLFCSCVIFSENSAGKYVIPSLTVAGVIVGICALVIAKDGTDPTWRLIRCFAGFFSAMLWIAAIADEVVEILQVRQAPPSRRHSIVDRSLLRRRLGKSSA</sequence>
<proteinExistence type="predicted"/>
<keyword evidence="2" id="KW-1185">Reference proteome</keyword>
<comment type="caution">
    <text evidence="1">The sequence shown here is derived from an EMBL/GenBank/DDBJ whole genome shotgun (WGS) entry which is preliminary data.</text>
</comment>
<accession>A0ACC2XHA4</accession>
<protein>
    <submittedName>
        <fullName evidence="1">Uncharacterized protein</fullName>
    </submittedName>
</protein>
<gene>
    <name evidence="1" type="ORF">QFC24_004329</name>
</gene>
<name>A0ACC2XHA4_9TREE</name>
<organism evidence="1 2">
    <name type="scientific">Naganishia onofrii</name>
    <dbReference type="NCBI Taxonomy" id="1851511"/>
    <lineage>
        <taxon>Eukaryota</taxon>
        <taxon>Fungi</taxon>
        <taxon>Dikarya</taxon>
        <taxon>Basidiomycota</taxon>
        <taxon>Agaricomycotina</taxon>
        <taxon>Tremellomycetes</taxon>
        <taxon>Filobasidiales</taxon>
        <taxon>Filobasidiaceae</taxon>
        <taxon>Naganishia</taxon>
    </lineage>
</organism>
<evidence type="ECO:0000313" key="2">
    <source>
        <dbReference type="Proteomes" id="UP001234202"/>
    </source>
</evidence>
<dbReference type="Proteomes" id="UP001234202">
    <property type="component" value="Unassembled WGS sequence"/>
</dbReference>
<evidence type="ECO:0000313" key="1">
    <source>
        <dbReference type="EMBL" id="KAJ9122102.1"/>
    </source>
</evidence>